<dbReference type="Proteomes" id="UP000034156">
    <property type="component" value="Chromosome"/>
</dbReference>
<dbReference type="AlphaFoldDB" id="A0A0F7KI20"/>
<evidence type="ECO:0000313" key="4">
    <source>
        <dbReference type="Proteomes" id="UP000324176"/>
    </source>
</evidence>
<evidence type="ECO:0008006" key="5">
    <source>
        <dbReference type="Google" id="ProtNLM"/>
    </source>
</evidence>
<evidence type="ECO:0000313" key="2">
    <source>
        <dbReference type="EMBL" id="TYP89239.1"/>
    </source>
</evidence>
<reference evidence="3" key="1">
    <citation type="submission" date="2015-05" db="EMBL/GenBank/DDBJ databases">
        <title>Draft genome of Nitrosomonas communis strain Nm2.</title>
        <authorList>
            <person name="Kozlowski J.A."/>
            <person name="Kits K.D."/>
            <person name="Stein L.Y."/>
        </authorList>
    </citation>
    <scope>NUCLEOTIDE SEQUENCE [LARGE SCALE GENOMIC DNA]</scope>
    <source>
        <strain evidence="3">Nm2</strain>
    </source>
</reference>
<dbReference type="EMBL" id="CP011451">
    <property type="protein sequence ID" value="AKH38502.1"/>
    <property type="molecule type" value="Genomic_DNA"/>
</dbReference>
<reference evidence="1 3" key="2">
    <citation type="journal article" date="2016" name="Genome Announc.">
        <title>Genome Sequence of Nitrosomonas communis Strain Nm2, a Mesophilic Ammonia-Oxidizing Bacterium Isolated from Mediterranean Soil.</title>
        <authorList>
            <person name="Kozlowski J.A."/>
            <person name="Kits K.D."/>
            <person name="Stein L.Y."/>
        </authorList>
    </citation>
    <scope>NUCLEOTIDE SEQUENCE [LARGE SCALE GENOMIC DNA]</scope>
    <source>
        <strain evidence="1 3">Nm2</strain>
    </source>
</reference>
<organism evidence="1 3">
    <name type="scientific">Nitrosomonas communis</name>
    <dbReference type="NCBI Taxonomy" id="44574"/>
    <lineage>
        <taxon>Bacteria</taxon>
        <taxon>Pseudomonadati</taxon>
        <taxon>Pseudomonadota</taxon>
        <taxon>Betaproteobacteria</taxon>
        <taxon>Nitrosomonadales</taxon>
        <taxon>Nitrosomonadaceae</taxon>
        <taxon>Nitrosomonas</taxon>
    </lineage>
</organism>
<dbReference type="Proteomes" id="UP000324176">
    <property type="component" value="Unassembled WGS sequence"/>
</dbReference>
<dbReference type="EMBL" id="VNHT01000018">
    <property type="protein sequence ID" value="TYP89239.1"/>
    <property type="molecule type" value="Genomic_DNA"/>
</dbReference>
<reference evidence="2 4" key="3">
    <citation type="submission" date="2019-07" db="EMBL/GenBank/DDBJ databases">
        <title>Active sludge and wastewater microbial communities from Klosterneuburg, Austria.</title>
        <authorList>
            <person name="Wagner M."/>
        </authorList>
    </citation>
    <scope>NUCLEOTIDE SEQUENCE [LARGE SCALE GENOMIC DNA]</scope>
    <source>
        <strain evidence="2 4">Nm2</strain>
    </source>
</reference>
<sequence length="192" mass="21477">MQPPKSDICVICETNPATTDEHVPPRGFFKGLSGQFRTVPACSACNNGSSKDDEELRLYISAQIGKQTEAAKILWEKGAHKSILRSTQLRSTFMSTLREVPVVLPNGEVANRLTFLVPLALYKRVFERVTRGLFFWHTSSILPRDTSVKIQLLVSMPDLDSPDLKALEAHTVVEGAFKYRFGIDPENNRNTV</sequence>
<dbReference type="KEGG" id="nco:AAW31_12995"/>
<gene>
    <name evidence="1" type="ORF">AAW31_12995</name>
    <name evidence="2" type="ORF">BCL69_101814</name>
</gene>
<keyword evidence="3" id="KW-1185">Reference proteome</keyword>
<dbReference type="PATRIC" id="fig|44574.3.peg.3159"/>
<accession>A0A0F7KI20</accession>
<evidence type="ECO:0000313" key="1">
    <source>
        <dbReference type="EMBL" id="AKH38502.1"/>
    </source>
</evidence>
<proteinExistence type="predicted"/>
<protein>
    <recommendedName>
        <fullName evidence="5">HNH endonuclease</fullName>
    </recommendedName>
</protein>
<evidence type="ECO:0000313" key="3">
    <source>
        <dbReference type="Proteomes" id="UP000034156"/>
    </source>
</evidence>
<name>A0A0F7KI20_9PROT</name>